<dbReference type="KEGG" id="ngf:FRF71_03500"/>
<reference evidence="5 6" key="1">
    <citation type="journal article" date="2013" name="J. Microbiol. Biotechnol.">
        <title>Novosphingobium ginsenosidimutans sp. nov., with the ability to convert ginsenoside.</title>
        <authorList>
            <person name="Kim J.K."/>
            <person name="He D."/>
            <person name="Liu Q.M."/>
            <person name="Park H.Y."/>
            <person name="Jung M.S."/>
            <person name="Yoon M.H."/>
            <person name="Kim S.C."/>
            <person name="Im W.T."/>
        </authorList>
    </citation>
    <scope>NUCLEOTIDE SEQUENCE [LARGE SCALE GENOMIC DNA]</scope>
    <source>
        <strain evidence="5 6">FW-6</strain>
    </source>
</reference>
<dbReference type="PROSITE" id="PS00356">
    <property type="entry name" value="HTH_LACI_1"/>
    <property type="match status" value="1"/>
</dbReference>
<keyword evidence="6" id="KW-1185">Reference proteome</keyword>
<keyword evidence="2" id="KW-0238">DNA-binding</keyword>
<dbReference type="RefSeq" id="WP_147089261.1">
    <property type="nucleotide sequence ID" value="NZ_BAABJD010000001.1"/>
</dbReference>
<dbReference type="Pfam" id="PF00356">
    <property type="entry name" value="LacI"/>
    <property type="match status" value="1"/>
</dbReference>
<dbReference type="GO" id="GO:0003700">
    <property type="term" value="F:DNA-binding transcription factor activity"/>
    <property type="evidence" value="ECO:0007669"/>
    <property type="project" value="TreeGrafter"/>
</dbReference>
<proteinExistence type="predicted"/>
<dbReference type="Pfam" id="PF13377">
    <property type="entry name" value="Peripla_BP_3"/>
    <property type="match status" value="1"/>
</dbReference>
<dbReference type="InterPro" id="IPR046335">
    <property type="entry name" value="LacI/GalR-like_sensor"/>
</dbReference>
<name>A0A5B8S1E8_9SPHN</name>
<sequence length="337" mass="36081">MTDRPRIRNIADLAKIAGVSPGTVSRALSGAGLISQKTRERIQALAREHEFRPNIMARNLRIQRTGAIGVLIPLGHETGQHISDPFFITMLGLLADSLTERGYDLVLSRVIPTDDDWLERYADSGRVDGIIVIGQSDQSAVLDRVAARYRPLVVWGGHSRGQVHCSVGSDNVAGGDIATSHLIARGCKRITFFGDPTPLEIAQRLEGCRQALARAGLGDALTVFPAHLAAGLDDSDITAYLANAEQRPDGIFAASDVIAMSALRALAELGMAVPDAVKVIGYDGLALGEHTVPRLSTVKQDLTTGARNLVDLLLRRIAGEDTSSVVMMPELVARLST</sequence>
<dbReference type="OrthoDB" id="8433438at2"/>
<evidence type="ECO:0000313" key="5">
    <source>
        <dbReference type="EMBL" id="QEA15281.1"/>
    </source>
</evidence>
<dbReference type="PANTHER" id="PTHR30146:SF120">
    <property type="entry name" value="ALANINE RACEMASE"/>
    <property type="match status" value="1"/>
</dbReference>
<dbReference type="AlphaFoldDB" id="A0A5B8S1E8"/>
<gene>
    <name evidence="5" type="ORF">FRF71_03500</name>
</gene>
<keyword evidence="1" id="KW-0805">Transcription regulation</keyword>
<dbReference type="InterPro" id="IPR000843">
    <property type="entry name" value="HTH_LacI"/>
</dbReference>
<evidence type="ECO:0000256" key="1">
    <source>
        <dbReference type="ARBA" id="ARBA00023015"/>
    </source>
</evidence>
<dbReference type="SUPFAM" id="SSF53822">
    <property type="entry name" value="Periplasmic binding protein-like I"/>
    <property type="match status" value="1"/>
</dbReference>
<dbReference type="Gene3D" id="3.40.50.2300">
    <property type="match status" value="2"/>
</dbReference>
<dbReference type="SUPFAM" id="SSF47413">
    <property type="entry name" value="lambda repressor-like DNA-binding domains"/>
    <property type="match status" value="1"/>
</dbReference>
<dbReference type="Proteomes" id="UP000321172">
    <property type="component" value="Chromosome"/>
</dbReference>
<evidence type="ECO:0000256" key="2">
    <source>
        <dbReference type="ARBA" id="ARBA00023125"/>
    </source>
</evidence>
<evidence type="ECO:0000256" key="3">
    <source>
        <dbReference type="ARBA" id="ARBA00023163"/>
    </source>
</evidence>
<feature type="domain" description="HTH lacI-type" evidence="4">
    <location>
        <begin position="8"/>
        <end position="62"/>
    </location>
</feature>
<dbReference type="InterPro" id="IPR010982">
    <property type="entry name" value="Lambda_DNA-bd_dom_sf"/>
</dbReference>
<dbReference type="PANTHER" id="PTHR30146">
    <property type="entry name" value="LACI-RELATED TRANSCRIPTIONAL REPRESSOR"/>
    <property type="match status" value="1"/>
</dbReference>
<keyword evidence="3" id="KW-0804">Transcription</keyword>
<dbReference type="GO" id="GO:0000976">
    <property type="term" value="F:transcription cis-regulatory region binding"/>
    <property type="evidence" value="ECO:0007669"/>
    <property type="project" value="TreeGrafter"/>
</dbReference>
<accession>A0A5B8S1E8</accession>
<dbReference type="InterPro" id="IPR028082">
    <property type="entry name" value="Peripla_BP_I"/>
</dbReference>
<dbReference type="EMBL" id="CP042345">
    <property type="protein sequence ID" value="QEA15281.1"/>
    <property type="molecule type" value="Genomic_DNA"/>
</dbReference>
<protein>
    <submittedName>
        <fullName evidence="5">LacI family transcriptional regulator</fullName>
    </submittedName>
</protein>
<evidence type="ECO:0000259" key="4">
    <source>
        <dbReference type="PROSITE" id="PS50932"/>
    </source>
</evidence>
<dbReference type="PROSITE" id="PS50932">
    <property type="entry name" value="HTH_LACI_2"/>
    <property type="match status" value="1"/>
</dbReference>
<organism evidence="5 6">
    <name type="scientific">Novosphingobium ginsenosidimutans</name>
    <dbReference type="NCBI Taxonomy" id="1176536"/>
    <lineage>
        <taxon>Bacteria</taxon>
        <taxon>Pseudomonadati</taxon>
        <taxon>Pseudomonadota</taxon>
        <taxon>Alphaproteobacteria</taxon>
        <taxon>Sphingomonadales</taxon>
        <taxon>Sphingomonadaceae</taxon>
        <taxon>Novosphingobium</taxon>
    </lineage>
</organism>
<dbReference type="SMART" id="SM00354">
    <property type="entry name" value="HTH_LACI"/>
    <property type="match status" value="1"/>
</dbReference>
<dbReference type="CDD" id="cd01392">
    <property type="entry name" value="HTH_LacI"/>
    <property type="match status" value="1"/>
</dbReference>
<dbReference type="Gene3D" id="1.10.260.40">
    <property type="entry name" value="lambda repressor-like DNA-binding domains"/>
    <property type="match status" value="1"/>
</dbReference>
<evidence type="ECO:0000313" key="6">
    <source>
        <dbReference type="Proteomes" id="UP000321172"/>
    </source>
</evidence>